<evidence type="ECO:0000256" key="1">
    <source>
        <dbReference type="SAM" id="MobiDB-lite"/>
    </source>
</evidence>
<feature type="compositionally biased region" description="Low complexity" evidence="1">
    <location>
        <begin position="1461"/>
        <end position="1490"/>
    </location>
</feature>
<feature type="compositionally biased region" description="Low complexity" evidence="1">
    <location>
        <begin position="756"/>
        <end position="768"/>
    </location>
</feature>
<sequence length="1570" mass="164672">MSALCSMFQAGLFDKAVGGVHTHGSSPPGSPASNAAAATGRRERWRQQALRLLQRLADEHERSRQVSLSTERTAANRILSLTREREAADAARTAPDQDQSRASAQGAAAGGAASADDAVSLPASATSDDDMSGPAAGGSTPPQSWDFRAHAASAGFAFGSAGLPLALPLQLSLAHAGGPVPRLGADSISHQLEPVTVSALPFSASFPFRVPATPADEGDDSDNEPTRRWQHGGSVSPFLPSLPRAEDSSERRAALQAALDASRQAAAAVHGAAASGPAGKPYSGMDGRPGVGYGAAEYYGASNDDAEDPQAMADPHSGIPGDGGWRDGESHYAGSPAHGHDGYDDGPYAGGGDYGDYAEHGGGIPYLEDEGALGAPLDDIEDEPELNAMGRCLYRLSSVSCSGGCMFAVVWTLLQLCLTLPFLVPASILLVLFGLLQGAPTIIFRSYVAMSISRRVGCNVRVLFFILAPIALLVLLVLGPVAAGLGMLSFVITRTYMINRTDVAQVQRTTPFHTLKLLTSGVTGPCSDFFRQSEVFFLAISHGVFQFLFWLGDQRPNRHRAWPEPFEIRIDWFAISTLIAVVFAPLQALVFGVVGIVAYLPSIVTAIRRVYSDPEHFGLGLADIKASPSRCLLAFLALLALPIITAVAVALLPLLGFVLGVKSAFVAYWTTQTAWRGGFIMWNDFGPDRFSMPRMRRDSFAIWQEQQEAKLASAAVEDARITAAASQRRVGRARPPAEGASAHDDNDNADADIDADPGAGHDSAAAADAKAEADGYASGDPEAGLDAKQAVTPPRTPGPSSLPGRTVVGRVPNKREGMEITVVVPIQPGLPRPARAAPRFGDSAAPHRSPRRQPPADGFDFAADPVQTPGGPRHPMQAAGSALPPHAHGPPVEAPPAPPEAPKPRLPRGIAAACTDLDDDQRFLAKVLAFTILDIPFWDEALTTTTCCRASACSCDVFGAVLASVFWGVFGMVFMPVFGALWTILTCVPVTIRIVIAFVNPVLFPVKPAKPTALRWIWYAVIAWPLYILSLLVLPAVLVIIFAFYIVFCLVEGARVGPVQAFESIGNSPFPRAGRALGRAMRAQDHALFRFIYNRAGTTEVPGTLIGYGLSLMCDELDHPTELEQSYMDEVSLKALHATTKRPRLQGGIATEGGFIRRFDPARAGMTSARHFLTVSFLPPAQPKGDGDGAAAGLRDVDSSRRKPRRARFAGWRGDEDQAAHVADSGQGSDNDDADADTDGNGNGNGSNPDHGTEARHEDDEAETPEQRPAAEGGDDEVAPEGAEGLAGEQAGRSKAGEAAAAAAGSDETAAPSEPQAGRGEPPGRAGSCCPCCDPDSWEESLRVESAPRVLQHHYESPPRRTQLSLAREASQGSSRRAGQPGSARASSRQATSSSEAGRCTVLGPASVSVPTSPLIEEDDIIIEEDDEEADDEDGRAAGSRTTSLGGHGFQPETRALPSQAASVVPDVARPPSAAPAAAAPQPGAEATTAGSGHADDDNVDVDDDEVFVGSDTDEDPGPDASPAEAGSAFSAAPPGDDAAAEAPGAMARATALLDRLREKRASAAARPQS</sequence>
<feature type="transmembrane region" description="Helical" evidence="2">
    <location>
        <begin position="463"/>
        <end position="492"/>
    </location>
</feature>
<organism evidence="3 4">
    <name type="scientific">Cafeteria roenbergensis</name>
    <name type="common">Marine flagellate</name>
    <dbReference type="NCBI Taxonomy" id="33653"/>
    <lineage>
        <taxon>Eukaryota</taxon>
        <taxon>Sar</taxon>
        <taxon>Stramenopiles</taxon>
        <taxon>Bigyra</taxon>
        <taxon>Opalozoa</taxon>
        <taxon>Bicosoecida</taxon>
        <taxon>Cafeteriaceae</taxon>
        <taxon>Cafeteria</taxon>
    </lineage>
</organism>
<dbReference type="Proteomes" id="UP000324907">
    <property type="component" value="Unassembled WGS sequence"/>
</dbReference>
<protein>
    <submittedName>
        <fullName evidence="3">Uncharacterized protein</fullName>
    </submittedName>
</protein>
<feature type="compositionally biased region" description="Acidic residues" evidence="1">
    <location>
        <begin position="1498"/>
        <end position="1518"/>
    </location>
</feature>
<name>A0A5A8E608_CAFRO</name>
<feature type="region of interest" description="Disordered" evidence="1">
    <location>
        <begin position="829"/>
        <end position="906"/>
    </location>
</feature>
<keyword evidence="2" id="KW-0812">Transmembrane</keyword>
<evidence type="ECO:0000313" key="4">
    <source>
        <dbReference type="Proteomes" id="UP000324907"/>
    </source>
</evidence>
<feature type="compositionally biased region" description="Low complexity" evidence="1">
    <location>
        <begin position="1280"/>
        <end position="1311"/>
    </location>
</feature>
<feature type="transmembrane region" description="Helical" evidence="2">
    <location>
        <begin position="1016"/>
        <end position="1048"/>
    </location>
</feature>
<proteinExistence type="predicted"/>
<dbReference type="EMBL" id="VLTL01000006">
    <property type="protein sequence ID" value="KAA0171510.1"/>
    <property type="molecule type" value="Genomic_DNA"/>
</dbReference>
<feature type="transmembrane region" description="Helical" evidence="2">
    <location>
        <begin position="981"/>
        <end position="1004"/>
    </location>
</feature>
<feature type="compositionally biased region" description="Basic and acidic residues" evidence="1">
    <location>
        <begin position="244"/>
        <end position="253"/>
    </location>
</feature>
<feature type="compositionally biased region" description="Low complexity" evidence="1">
    <location>
        <begin position="24"/>
        <end position="39"/>
    </location>
</feature>
<feature type="region of interest" description="Disordered" evidence="1">
    <location>
        <begin position="725"/>
        <end position="813"/>
    </location>
</feature>
<feature type="region of interest" description="Disordered" evidence="1">
    <location>
        <begin position="77"/>
        <end position="146"/>
    </location>
</feature>
<feature type="transmembrane region" description="Helical" evidence="2">
    <location>
        <begin position="632"/>
        <end position="659"/>
    </location>
</feature>
<keyword evidence="2" id="KW-1133">Transmembrane helix</keyword>
<accession>A0A5A8E608</accession>
<evidence type="ECO:0000313" key="3">
    <source>
        <dbReference type="EMBL" id="KAA0171510.1"/>
    </source>
</evidence>
<feature type="transmembrane region" description="Helical" evidence="2">
    <location>
        <begin position="572"/>
        <end position="600"/>
    </location>
</feature>
<feature type="region of interest" description="Disordered" evidence="1">
    <location>
        <begin position="1179"/>
        <end position="1570"/>
    </location>
</feature>
<comment type="caution">
    <text evidence="3">The sequence shown here is derived from an EMBL/GenBank/DDBJ whole genome shotgun (WGS) entry which is preliminary data.</text>
</comment>
<evidence type="ECO:0000256" key="2">
    <source>
        <dbReference type="SAM" id="Phobius"/>
    </source>
</evidence>
<feature type="compositionally biased region" description="Low complexity" evidence="1">
    <location>
        <begin position="90"/>
        <end position="118"/>
    </location>
</feature>
<feature type="region of interest" description="Disordered" evidence="1">
    <location>
        <begin position="19"/>
        <end position="43"/>
    </location>
</feature>
<feature type="region of interest" description="Disordered" evidence="1">
    <location>
        <begin position="210"/>
        <end position="257"/>
    </location>
</feature>
<feature type="transmembrane region" description="Helical" evidence="2">
    <location>
        <begin position="957"/>
        <end position="975"/>
    </location>
</feature>
<feature type="compositionally biased region" description="Pro residues" evidence="1">
    <location>
        <begin position="892"/>
        <end position="901"/>
    </location>
</feature>
<feature type="compositionally biased region" description="Low complexity" evidence="1">
    <location>
        <begin position="1383"/>
        <end position="1397"/>
    </location>
</feature>
<feature type="compositionally biased region" description="Polar residues" evidence="1">
    <location>
        <begin position="1360"/>
        <end position="1377"/>
    </location>
</feature>
<feature type="transmembrane region" description="Helical" evidence="2">
    <location>
        <begin position="535"/>
        <end position="552"/>
    </location>
</feature>
<feature type="transmembrane region" description="Helical" evidence="2">
    <location>
        <begin position="421"/>
        <end position="443"/>
    </location>
</feature>
<gene>
    <name evidence="3" type="ORF">FNF28_00720</name>
</gene>
<keyword evidence="2" id="KW-0472">Membrane</keyword>
<reference evidence="3 4" key="1">
    <citation type="submission" date="2019-07" db="EMBL/GenBank/DDBJ databases">
        <title>Genomes of Cafeteria roenbergensis.</title>
        <authorList>
            <person name="Fischer M.G."/>
            <person name="Hackl T."/>
            <person name="Roman M."/>
        </authorList>
    </citation>
    <scope>NUCLEOTIDE SEQUENCE [LARGE SCALE GENOMIC DNA]</scope>
    <source>
        <strain evidence="3 4">RCC970-E3</strain>
    </source>
</reference>
<feature type="region of interest" description="Disordered" evidence="1">
    <location>
        <begin position="301"/>
        <end position="346"/>
    </location>
</feature>
<feature type="compositionally biased region" description="Low complexity" evidence="1">
    <location>
        <begin position="1529"/>
        <end position="1552"/>
    </location>
</feature>
<feature type="compositionally biased region" description="Acidic residues" evidence="1">
    <location>
        <begin position="1416"/>
        <end position="1434"/>
    </location>
</feature>